<evidence type="ECO:0000313" key="3">
    <source>
        <dbReference type="Proteomes" id="UP000606044"/>
    </source>
</evidence>
<evidence type="ECO:0008006" key="4">
    <source>
        <dbReference type="Google" id="ProtNLM"/>
    </source>
</evidence>
<reference evidence="2" key="2">
    <citation type="submission" date="2020-09" db="EMBL/GenBank/DDBJ databases">
        <authorList>
            <person name="Sun Q."/>
            <person name="Sedlacek I."/>
        </authorList>
    </citation>
    <scope>NUCLEOTIDE SEQUENCE</scope>
    <source>
        <strain evidence="2">CCM 7897</strain>
    </source>
</reference>
<gene>
    <name evidence="2" type="ORF">GCM10007301_43680</name>
</gene>
<reference evidence="2" key="1">
    <citation type="journal article" date="2014" name="Int. J. Syst. Evol. Microbiol.">
        <title>Complete genome sequence of Corynebacterium casei LMG S-19264T (=DSM 44701T), isolated from a smear-ripened cheese.</title>
        <authorList>
            <consortium name="US DOE Joint Genome Institute (JGI-PGF)"/>
            <person name="Walter F."/>
            <person name="Albersmeier A."/>
            <person name="Kalinowski J."/>
            <person name="Ruckert C."/>
        </authorList>
    </citation>
    <scope>NUCLEOTIDE SEQUENCE</scope>
    <source>
        <strain evidence="2">CCM 7897</strain>
    </source>
</reference>
<accession>A0A917C9K9</accession>
<dbReference type="AlphaFoldDB" id="A0A917C9K9"/>
<keyword evidence="3" id="KW-1185">Reference proteome</keyword>
<sequence>MKIHLAAVSLMLALVPTLMAGQAHAEGYLAQKVERLPVLELGLGQAGYGVSQKDFNLQTGKGYVLKLKSTGAKECAWIAPEFTNFIWLRKVEVQKVEIKASHIYEIEMEREGEAEIFFVPIRPGEYAWSCSGLADKGMAGRFIVK</sequence>
<protein>
    <recommendedName>
        <fullName evidence="4">Copper-binding protein</fullName>
    </recommendedName>
</protein>
<feature type="signal peptide" evidence="1">
    <location>
        <begin position="1"/>
        <end position="25"/>
    </location>
</feature>
<evidence type="ECO:0000256" key="1">
    <source>
        <dbReference type="SAM" id="SignalP"/>
    </source>
</evidence>
<proteinExistence type="predicted"/>
<dbReference type="RefSeq" id="WP_188582534.1">
    <property type="nucleotide sequence ID" value="NZ_BMCT01000007.1"/>
</dbReference>
<organism evidence="2 3">
    <name type="scientific">Azorhizobium oxalatiphilum</name>
    <dbReference type="NCBI Taxonomy" id="980631"/>
    <lineage>
        <taxon>Bacteria</taxon>
        <taxon>Pseudomonadati</taxon>
        <taxon>Pseudomonadota</taxon>
        <taxon>Alphaproteobacteria</taxon>
        <taxon>Hyphomicrobiales</taxon>
        <taxon>Xanthobacteraceae</taxon>
        <taxon>Azorhizobium</taxon>
    </lineage>
</organism>
<dbReference type="Gene3D" id="2.60.40.420">
    <property type="entry name" value="Cupredoxins - blue copper proteins"/>
    <property type="match status" value="1"/>
</dbReference>
<dbReference type="EMBL" id="BMCT01000007">
    <property type="protein sequence ID" value="GGF78931.1"/>
    <property type="molecule type" value="Genomic_DNA"/>
</dbReference>
<dbReference type="Proteomes" id="UP000606044">
    <property type="component" value="Unassembled WGS sequence"/>
</dbReference>
<comment type="caution">
    <text evidence="2">The sequence shown here is derived from an EMBL/GenBank/DDBJ whole genome shotgun (WGS) entry which is preliminary data.</text>
</comment>
<keyword evidence="1" id="KW-0732">Signal</keyword>
<evidence type="ECO:0000313" key="2">
    <source>
        <dbReference type="EMBL" id="GGF78931.1"/>
    </source>
</evidence>
<dbReference type="InterPro" id="IPR008972">
    <property type="entry name" value="Cupredoxin"/>
</dbReference>
<feature type="chain" id="PRO_5036884179" description="Copper-binding protein" evidence="1">
    <location>
        <begin position="26"/>
        <end position="145"/>
    </location>
</feature>
<name>A0A917C9K9_9HYPH</name>